<proteinExistence type="predicted"/>
<dbReference type="KEGG" id="bsa:Bacsa_0350"/>
<protein>
    <submittedName>
        <fullName evidence="1">Uncharacterized protein</fullName>
    </submittedName>
</protein>
<dbReference type="EMBL" id="CP002530">
    <property type="protein sequence ID" value="ADY34952.1"/>
    <property type="molecule type" value="Genomic_DNA"/>
</dbReference>
<sequence>MKRLYVFVDFDWQKEPKLIGELSFESFRGSDSYGFCCNGEWLKDYSNLFLNDDLNNYYRLHAALAKDIFGCFSTMK</sequence>
<evidence type="ECO:0000313" key="2">
    <source>
        <dbReference type="Proteomes" id="UP000007486"/>
    </source>
</evidence>
<dbReference type="HOGENOM" id="CLU_173822_0_0_10"/>
<dbReference type="Proteomes" id="UP000007486">
    <property type="component" value="Chromosome"/>
</dbReference>
<accession>F0R7P5</accession>
<keyword evidence="2" id="KW-1185">Reference proteome</keyword>
<dbReference type="AlphaFoldDB" id="F0R7P5"/>
<gene>
    <name evidence="1" type="ordered locus">Bacsa_0350</name>
</gene>
<evidence type="ECO:0000313" key="1">
    <source>
        <dbReference type="EMBL" id="ADY34952.1"/>
    </source>
</evidence>
<dbReference type="eggNOG" id="COG3550">
    <property type="taxonomic scope" value="Bacteria"/>
</dbReference>
<name>F0R7P5_PHOSB</name>
<dbReference type="STRING" id="667015.Bacsa_0350"/>
<organism evidence="1 2">
    <name type="scientific">Phocaeicola salanitronis (strain DSM 18170 / JCM 13657 / CCUG 60908 / BL78)</name>
    <name type="common">Bacteroides salanitronis</name>
    <dbReference type="NCBI Taxonomy" id="667015"/>
    <lineage>
        <taxon>Bacteria</taxon>
        <taxon>Pseudomonadati</taxon>
        <taxon>Bacteroidota</taxon>
        <taxon>Bacteroidia</taxon>
        <taxon>Bacteroidales</taxon>
        <taxon>Bacteroidaceae</taxon>
        <taxon>Phocaeicola</taxon>
    </lineage>
</organism>
<reference evidence="1 2" key="1">
    <citation type="journal article" date="2011" name="Stand. Genomic Sci.">
        <title>Complete genome sequence of Bacteroides salanitronis type strain (BL78).</title>
        <authorList>
            <person name="Gronow S."/>
            <person name="Held B."/>
            <person name="Lucas S."/>
            <person name="Lapidus A."/>
            <person name="Del Rio T.G."/>
            <person name="Nolan M."/>
            <person name="Tice H."/>
            <person name="Deshpande S."/>
            <person name="Cheng J.F."/>
            <person name="Pitluck S."/>
            <person name="Liolios K."/>
            <person name="Pagani I."/>
            <person name="Ivanova N."/>
            <person name="Mavromatis K."/>
            <person name="Pati A."/>
            <person name="Tapia R."/>
            <person name="Han C."/>
            <person name="Goodwin L."/>
            <person name="Chen A."/>
            <person name="Palaniappan K."/>
            <person name="Land M."/>
            <person name="Hauser L."/>
            <person name="Chang Y.J."/>
            <person name="Jeffries C.D."/>
            <person name="Brambilla E.M."/>
            <person name="Rohde M."/>
            <person name="Goker M."/>
            <person name="Detter J.C."/>
            <person name="Woyke T."/>
            <person name="Bristow J."/>
            <person name="Markowitz V."/>
            <person name="Hugenholtz P."/>
            <person name="Kyrpides N.C."/>
            <person name="Klenk H.P."/>
            <person name="Eisen J.A."/>
        </authorList>
    </citation>
    <scope>NUCLEOTIDE SEQUENCE [LARGE SCALE GENOMIC DNA]</scope>
    <source>
        <strain evidence="1 2">DSM 18170</strain>
    </source>
</reference>